<protein>
    <recommendedName>
        <fullName evidence="3">Enoyl reductase (ER) domain-containing protein</fullName>
    </recommendedName>
</protein>
<dbReference type="InterPro" id="IPR036291">
    <property type="entry name" value="NAD(P)-bd_dom_sf"/>
</dbReference>
<dbReference type="Gene3D" id="3.40.50.720">
    <property type="entry name" value="NAD(P)-binding Rossmann-like Domain"/>
    <property type="match status" value="1"/>
</dbReference>
<evidence type="ECO:0000259" key="3">
    <source>
        <dbReference type="SMART" id="SM00829"/>
    </source>
</evidence>
<keyword evidence="5" id="KW-1185">Reference proteome</keyword>
<dbReference type="EMBL" id="DF933856">
    <property type="protein sequence ID" value="GAM43997.1"/>
    <property type="molecule type" value="Genomic_DNA"/>
</dbReference>
<sequence>MSSQNRAAVIPAAQLPLKVETVETPTPGPGDILVKNEIIAVNPVEVAIAKHDLFHSKYPLIIGTSFGGTVIAIGGGVSDFAVGDRVAVYANPKDGDKYASYQNYALAKVDTTCLVPEGLDLAVPVSMIGNLTTVVGMISATAGVPKPNIERQKVPIGKKILVYGGTSNLGSFAIQYVNGAGYTVVTTTSPKHKAFVDKLGADKVIDHTQDREAIVRSLIAEGPYDVVVDTISYPNTMSIVADVVAAQGGGRVFATMPPFGPETLPKGVVRYFNSWPYVLDEEGNEHWIRWAFHTFFAKGIANGKLFPTQIETIGTGLEAVNSGLDTLAKGVSCSKLMVEL</sequence>
<dbReference type="InterPro" id="IPR013149">
    <property type="entry name" value="ADH-like_C"/>
</dbReference>
<evidence type="ECO:0000313" key="5">
    <source>
        <dbReference type="Proteomes" id="UP000053095"/>
    </source>
</evidence>
<comment type="similarity">
    <text evidence="1">Belongs to the zinc-containing alcohol dehydrogenase family.</text>
</comment>
<organism evidence="4 5">
    <name type="scientific">Talaromyces pinophilus</name>
    <name type="common">Penicillium pinophilum</name>
    <dbReference type="NCBI Taxonomy" id="128442"/>
    <lineage>
        <taxon>Eukaryota</taxon>
        <taxon>Fungi</taxon>
        <taxon>Dikarya</taxon>
        <taxon>Ascomycota</taxon>
        <taxon>Pezizomycotina</taxon>
        <taxon>Eurotiomycetes</taxon>
        <taxon>Eurotiomycetidae</taxon>
        <taxon>Eurotiales</taxon>
        <taxon>Trichocomaceae</taxon>
        <taxon>Talaromyces</taxon>
        <taxon>Talaromyces sect. Talaromyces</taxon>
    </lineage>
</organism>
<dbReference type="PANTHER" id="PTHR45348">
    <property type="entry name" value="HYPOTHETICAL OXIDOREDUCTASE (EUROFUNG)"/>
    <property type="match status" value="1"/>
</dbReference>
<evidence type="ECO:0000256" key="2">
    <source>
        <dbReference type="ARBA" id="ARBA00023002"/>
    </source>
</evidence>
<reference evidence="5" key="1">
    <citation type="journal article" date="2015" name="Genome Announc.">
        <title>Draft genome sequence of Talaromyces cellulolyticus strain Y-94, a source of lignocellulosic biomass-degrading enzymes.</title>
        <authorList>
            <person name="Fujii T."/>
            <person name="Koike H."/>
            <person name="Sawayama S."/>
            <person name="Yano S."/>
            <person name="Inoue H."/>
        </authorList>
    </citation>
    <scope>NUCLEOTIDE SEQUENCE [LARGE SCALE GENOMIC DNA]</scope>
    <source>
        <strain evidence="5">Y-94</strain>
    </source>
</reference>
<evidence type="ECO:0000256" key="1">
    <source>
        <dbReference type="ARBA" id="ARBA00008072"/>
    </source>
</evidence>
<dbReference type="PANTHER" id="PTHR45348:SF2">
    <property type="entry name" value="ZINC-TYPE ALCOHOL DEHYDROGENASE-LIKE PROTEIN C2E1P3.01"/>
    <property type="match status" value="1"/>
</dbReference>
<dbReference type="CDD" id="cd08249">
    <property type="entry name" value="enoyl_reductase_like"/>
    <property type="match status" value="1"/>
</dbReference>
<dbReference type="InterPro" id="IPR011032">
    <property type="entry name" value="GroES-like_sf"/>
</dbReference>
<dbReference type="GO" id="GO:0016651">
    <property type="term" value="F:oxidoreductase activity, acting on NAD(P)H"/>
    <property type="evidence" value="ECO:0007669"/>
    <property type="project" value="InterPro"/>
</dbReference>
<proteinExistence type="inferred from homology"/>
<dbReference type="Gene3D" id="3.90.180.10">
    <property type="entry name" value="Medium-chain alcohol dehydrogenases, catalytic domain"/>
    <property type="match status" value="1"/>
</dbReference>
<gene>
    <name evidence="4" type="ORF">TCE0_060f19263</name>
</gene>
<accession>A0A6V8HPP3</accession>
<dbReference type="SUPFAM" id="SSF50129">
    <property type="entry name" value="GroES-like"/>
    <property type="match status" value="1"/>
</dbReference>
<dbReference type="InterPro" id="IPR013154">
    <property type="entry name" value="ADH-like_N"/>
</dbReference>
<dbReference type="Pfam" id="PF00107">
    <property type="entry name" value="ADH_zinc_N"/>
    <property type="match status" value="1"/>
</dbReference>
<dbReference type="AlphaFoldDB" id="A0A6V8HPP3"/>
<keyword evidence="2" id="KW-0560">Oxidoreductase</keyword>
<dbReference type="SMART" id="SM00829">
    <property type="entry name" value="PKS_ER"/>
    <property type="match status" value="1"/>
</dbReference>
<dbReference type="InterPro" id="IPR020843">
    <property type="entry name" value="ER"/>
</dbReference>
<dbReference type="SUPFAM" id="SSF51735">
    <property type="entry name" value="NAD(P)-binding Rossmann-fold domains"/>
    <property type="match status" value="1"/>
</dbReference>
<feature type="domain" description="Enoyl reductase (ER)" evidence="3">
    <location>
        <begin position="8"/>
        <end position="338"/>
    </location>
</feature>
<name>A0A6V8HPP3_TALPI</name>
<evidence type="ECO:0000313" key="4">
    <source>
        <dbReference type="EMBL" id="GAM43997.1"/>
    </source>
</evidence>
<dbReference type="Proteomes" id="UP000053095">
    <property type="component" value="Unassembled WGS sequence"/>
</dbReference>
<comment type="caution">
    <text evidence="4">The sequence shown here is derived from an EMBL/GenBank/DDBJ whole genome shotgun (WGS) entry which is preliminary data.</text>
</comment>
<dbReference type="InterPro" id="IPR047122">
    <property type="entry name" value="Trans-enoyl_RdTase-like"/>
</dbReference>
<dbReference type="Pfam" id="PF08240">
    <property type="entry name" value="ADH_N"/>
    <property type="match status" value="1"/>
</dbReference>